<keyword evidence="3" id="KW-1185">Reference proteome</keyword>
<accession>A0AAN0JSE3</accession>
<sequence length="325" mass="36899">MMGCANVAEVTEDELERLEMLEDLLSYPPRFRIQFIADAVVERSEKVTVRFNQVHPLVKNTILLNASLELPLSPSPSATSTRSSIHLMTYANDLLLGDCLYIIASEGDLGKKWFDFGYRLGLTYGQLQDIELTSIDFTQCTRKVIIHWRDQNKSKSWEPLAEALAKIGFQDLAHRVKDNFNSPSVLESKPEDKEGHYKGVYCNLCDQYHLKPEDIQQEVPNIDSPPDMVDLVNLVAARIPNKFYQFGTAVRINDGYLKSLYDAYHDPMDRFTAVLNRWSDNDPDTYTWSTVIKVLQSHAIGAYAVAQDVKKHLTTIAEAAEHTPN</sequence>
<evidence type="ECO:0000313" key="2">
    <source>
        <dbReference type="EnsemblMetazoa" id="XP_019859787.1"/>
    </source>
</evidence>
<dbReference type="InterPro" id="IPR016729">
    <property type="entry name" value="FADD"/>
</dbReference>
<reference evidence="2" key="2">
    <citation type="submission" date="2024-06" db="UniProtKB">
        <authorList>
            <consortium name="EnsemblMetazoa"/>
        </authorList>
    </citation>
    <scope>IDENTIFICATION</scope>
</reference>
<reference evidence="3" key="1">
    <citation type="journal article" date="2010" name="Nature">
        <title>The Amphimedon queenslandica genome and the evolution of animal complexity.</title>
        <authorList>
            <person name="Srivastava M."/>
            <person name="Simakov O."/>
            <person name="Chapman J."/>
            <person name="Fahey B."/>
            <person name="Gauthier M.E."/>
            <person name="Mitros T."/>
            <person name="Richards G.S."/>
            <person name="Conaco C."/>
            <person name="Dacre M."/>
            <person name="Hellsten U."/>
            <person name="Larroux C."/>
            <person name="Putnam N.H."/>
            <person name="Stanke M."/>
            <person name="Adamska M."/>
            <person name="Darling A."/>
            <person name="Degnan S.M."/>
            <person name="Oakley T.H."/>
            <person name="Plachetzki D.C."/>
            <person name="Zhai Y."/>
            <person name="Adamski M."/>
            <person name="Calcino A."/>
            <person name="Cummins S.F."/>
            <person name="Goodstein D.M."/>
            <person name="Harris C."/>
            <person name="Jackson D.J."/>
            <person name="Leys S.P."/>
            <person name="Shu S."/>
            <person name="Woodcroft B.J."/>
            <person name="Vervoort M."/>
            <person name="Kosik K.S."/>
            <person name="Manning G."/>
            <person name="Degnan B.M."/>
            <person name="Rokhsar D.S."/>
        </authorList>
    </citation>
    <scope>NUCLEOTIDE SEQUENCE [LARGE SCALE GENOMIC DNA]</scope>
</reference>
<dbReference type="InterPro" id="IPR011029">
    <property type="entry name" value="DEATH-like_dom_sf"/>
</dbReference>
<organism evidence="2 3">
    <name type="scientific">Amphimedon queenslandica</name>
    <name type="common">Sponge</name>
    <dbReference type="NCBI Taxonomy" id="400682"/>
    <lineage>
        <taxon>Eukaryota</taxon>
        <taxon>Metazoa</taxon>
        <taxon>Porifera</taxon>
        <taxon>Demospongiae</taxon>
        <taxon>Heteroscleromorpha</taxon>
        <taxon>Haplosclerida</taxon>
        <taxon>Niphatidae</taxon>
        <taxon>Amphimedon</taxon>
    </lineage>
</organism>
<dbReference type="KEGG" id="aqu:109588035"/>
<dbReference type="PROSITE" id="PS50017">
    <property type="entry name" value="DEATH_DOMAIN"/>
    <property type="match status" value="1"/>
</dbReference>
<dbReference type="Proteomes" id="UP000007879">
    <property type="component" value="Unassembled WGS sequence"/>
</dbReference>
<dbReference type="RefSeq" id="XP_019859787.1">
    <property type="nucleotide sequence ID" value="XM_020004228.1"/>
</dbReference>
<evidence type="ECO:0000259" key="1">
    <source>
        <dbReference type="PROSITE" id="PS50017"/>
    </source>
</evidence>
<proteinExistence type="predicted"/>
<dbReference type="Pfam" id="PF00531">
    <property type="entry name" value="Death"/>
    <property type="match status" value="1"/>
</dbReference>
<dbReference type="EnsemblMetazoa" id="XM_020004228.1">
    <property type="protein sequence ID" value="XP_019859787.1"/>
    <property type="gene ID" value="LOC109588035"/>
</dbReference>
<dbReference type="InterPro" id="IPR000488">
    <property type="entry name" value="Death_dom"/>
</dbReference>
<dbReference type="GeneID" id="109588035"/>
<dbReference type="AlphaFoldDB" id="A0AAN0JSE3"/>
<evidence type="ECO:0000313" key="3">
    <source>
        <dbReference type="Proteomes" id="UP000007879"/>
    </source>
</evidence>
<name>A0AAN0JSE3_AMPQE</name>
<dbReference type="Gene3D" id="1.10.533.10">
    <property type="entry name" value="Death Domain, Fas"/>
    <property type="match status" value="2"/>
</dbReference>
<dbReference type="CDD" id="cd01670">
    <property type="entry name" value="Death"/>
    <property type="match status" value="1"/>
</dbReference>
<dbReference type="PANTHER" id="PTHR15077">
    <property type="entry name" value="FAS-ASSOCIATING DEATH DOMAIN-CONTAINING PROTEIN FADD"/>
    <property type="match status" value="1"/>
</dbReference>
<dbReference type="SUPFAM" id="SSF47986">
    <property type="entry name" value="DEATH domain"/>
    <property type="match status" value="1"/>
</dbReference>
<feature type="domain" description="Death" evidence="1">
    <location>
        <begin position="109"/>
        <end position="180"/>
    </location>
</feature>
<dbReference type="GO" id="GO:0007165">
    <property type="term" value="P:signal transduction"/>
    <property type="evidence" value="ECO:0007669"/>
    <property type="project" value="InterPro"/>
</dbReference>
<protein>
    <recommendedName>
        <fullName evidence="1">Death domain-containing protein</fullName>
    </recommendedName>
</protein>